<feature type="non-terminal residue" evidence="1">
    <location>
        <position position="66"/>
    </location>
</feature>
<keyword evidence="2" id="KW-1185">Reference proteome</keyword>
<evidence type="ECO:0000313" key="2">
    <source>
        <dbReference type="Proteomes" id="UP001271780"/>
    </source>
</evidence>
<organism evidence="1 2">
    <name type="scientific">Mesorhizobium dulcispinae</name>
    <dbReference type="NCBI Taxonomy" id="3072316"/>
    <lineage>
        <taxon>Bacteria</taxon>
        <taxon>Pseudomonadati</taxon>
        <taxon>Pseudomonadota</taxon>
        <taxon>Alphaproteobacteria</taxon>
        <taxon>Hyphomicrobiales</taxon>
        <taxon>Phyllobacteriaceae</taxon>
        <taxon>Mesorhizobium</taxon>
    </lineage>
</organism>
<accession>A0ABU4XQ12</accession>
<gene>
    <name evidence="1" type="ORF">RFM27_32830</name>
</gene>
<comment type="caution">
    <text evidence="1">The sequence shown here is derived from an EMBL/GenBank/DDBJ whole genome shotgun (WGS) entry which is preliminary data.</text>
</comment>
<protein>
    <submittedName>
        <fullName evidence="1">Uncharacterized protein</fullName>
    </submittedName>
</protein>
<dbReference type="EMBL" id="JAVIIZ010000066">
    <property type="protein sequence ID" value="MDX8476831.1"/>
    <property type="molecule type" value="Genomic_DNA"/>
</dbReference>
<proteinExistence type="predicted"/>
<evidence type="ECO:0000313" key="1">
    <source>
        <dbReference type="EMBL" id="MDX8476831.1"/>
    </source>
</evidence>
<sequence>MLVVSLKGFGLFAGVAQASGQSTLQAMADKDGRDHDDVGCLPDPRDGRLPPGLLAVMGLQSRPPNY</sequence>
<dbReference type="Proteomes" id="UP001271780">
    <property type="component" value="Unassembled WGS sequence"/>
</dbReference>
<reference evidence="1 2" key="1">
    <citation type="submission" date="2023-08" db="EMBL/GenBank/DDBJ databases">
        <title>Implementing the SeqCode for naming new Mesorhizobium species isolated from Vachellia karroo root nodules.</title>
        <authorList>
            <person name="Van Lill M."/>
        </authorList>
    </citation>
    <scope>NUCLEOTIDE SEQUENCE [LARGE SCALE GENOMIC DNA]</scope>
    <source>
        <strain evidence="1 2">VK23A</strain>
    </source>
</reference>
<name>A0ABU4XQ12_9HYPH</name>
<dbReference type="RefSeq" id="WP_320319223.1">
    <property type="nucleotide sequence ID" value="NZ_JAVIIX010000063.1"/>
</dbReference>